<evidence type="ECO:0000256" key="5">
    <source>
        <dbReference type="ARBA" id="ARBA00022806"/>
    </source>
</evidence>
<proteinExistence type="predicted"/>
<dbReference type="InterPro" id="IPR047187">
    <property type="entry name" value="SF1_C_Upf1"/>
</dbReference>
<dbReference type="InterPro" id="IPR041679">
    <property type="entry name" value="DNA2/NAM7-like_C"/>
</dbReference>
<evidence type="ECO:0000313" key="12">
    <source>
        <dbReference type="EMBL" id="MFM1727675.1"/>
    </source>
</evidence>
<evidence type="ECO:0000259" key="11">
    <source>
        <dbReference type="Pfam" id="PF13482"/>
    </source>
</evidence>
<keyword evidence="1" id="KW-0540">Nuclease</keyword>
<gene>
    <name evidence="12" type="ORF">ABEU19_001136</name>
</gene>
<name>A0ABW9FQ23_9NOCA</name>
<evidence type="ECO:0000256" key="4">
    <source>
        <dbReference type="ARBA" id="ARBA00022801"/>
    </source>
</evidence>
<dbReference type="PANTHER" id="PTHR43788:SF8">
    <property type="entry name" value="DNA-BINDING PROTEIN SMUBP-2"/>
    <property type="match status" value="1"/>
</dbReference>
<keyword evidence="7" id="KW-0067">ATP-binding</keyword>
<dbReference type="SUPFAM" id="SSF52540">
    <property type="entry name" value="P-loop containing nucleoside triphosphate hydrolases"/>
    <property type="match status" value="1"/>
</dbReference>
<evidence type="ECO:0000256" key="3">
    <source>
        <dbReference type="ARBA" id="ARBA00022763"/>
    </source>
</evidence>
<dbReference type="NCBIfam" id="TIGR03491">
    <property type="entry name" value="TM0106 family RecB-like putative nuclease"/>
    <property type="match status" value="1"/>
</dbReference>
<evidence type="ECO:0000259" key="9">
    <source>
        <dbReference type="Pfam" id="PF12705"/>
    </source>
</evidence>
<evidence type="ECO:0000313" key="13">
    <source>
        <dbReference type="Proteomes" id="UP001629744"/>
    </source>
</evidence>
<feature type="domain" description="YprB ribonuclease H-like" evidence="11">
    <location>
        <begin position="313"/>
        <end position="507"/>
    </location>
</feature>
<sequence length="1156" mass="125007">MFLLDDVVVYSSGDLTLAATCEFALLRRLDGLLGFAPATAGSAADPMLERASRLGAAHEHSVRDDFERRFGRVETIARPEYTATGLHDAHRATVDAARAGVPVIYQGTFFDGRFLGFCDFLVRDDDAYAVYDTKLARHAEVPALLQLAAYADALSASGIRPAPLVHLLLGDGSDSVHDLSDLAPVYTSRRVDLQRVLDEHRAAGIPVVWGDERYLACGRCETCAPEIDRHRDLLLVAGIRATSRQKLISGGVSTIDLLAQHTAPVADLSGRTLAALRAQAAIQLRGEREGGNAFEVFDPGALAVLPEPDPGDVYFDFEGDPLWSEAGSADWGLEYLFGVVEEPRTGSTAPVFRPFWAHDRRQERRALIDFLEYVRDRRAEHPGMHIYHYAAYEKSALLRLAGRHGAGEDAVDDLLRAGVLVDLYPIVRASLRIGERSYSIKKLEPLYMGERLRAGDVTNAADSVVAYAGYCDLRDRGRTEAADEVLRGIADYNEYDCVSTRELRNWLLARAAQHAVSPHRRAPAAPAADDDTAGHTERALRRFAGDGPREARSADQQAAALMAAAIGYHGRERKPFWWAHFDRLTQPVDDWSDTRDVLQVEHVEVLQDWHKSTPKQRKLRRHLRLTGRFGTGSAVVPGAEVFTLYEPPVPDALAGERPTQRGTSTAVVLSVGSDANFDDVVVVEELLTGTVEYAALPVATTPGHPIATVRIEKAVEAAGDEMAEALPALPRDAAVDVLRRIPPRTRSGRPLPDLGRGDDPVATIAAALLDLDDSYVAVQGPPGTGKTYTGARVIAELVGRHRWRIGVVAQSHSVVENMLDAVVAAGLGGGLVAKKDGRAQERRWTAITANAYPEFLDTAAGTGCVIGGTAWDFAHADRIPPGSLDLLVIDEAGQFALANTVAVGAAARNLLLLGDPQQLPQVSQGTHPEPVDESALGWLAQGHDALPPDRGYFLERTWRMHPALCAPVSALSYDGRLRSEEPVTTARRLAGVAPGVHTAMLDHRGNATASAEEAREIVARIDELLGRSWTDPGAFDGTRPLGQSDILVVAPYNAQVGLIRQHLAAAGFTDVLVGTVDKFQGRQAAVVFVSMTASSVDDVPRGMSFLLSRNRLNVAVSRGKWCAVIVRSRALTHYLPATPAGLAELGAFMRLAGEGR</sequence>
<evidence type="ECO:0000259" key="10">
    <source>
        <dbReference type="Pfam" id="PF13087"/>
    </source>
</evidence>
<keyword evidence="3" id="KW-0227">DNA damage</keyword>
<dbReference type="Pfam" id="PF12705">
    <property type="entry name" value="PDDEXK_1"/>
    <property type="match status" value="1"/>
</dbReference>
<comment type="caution">
    <text evidence="12">The sequence shown here is derived from an EMBL/GenBank/DDBJ whole genome shotgun (WGS) entry which is preliminary data.</text>
</comment>
<dbReference type="RefSeq" id="WP_348607052.1">
    <property type="nucleotide sequence ID" value="NZ_CP157276.1"/>
</dbReference>
<keyword evidence="4" id="KW-0378">Hydrolase</keyword>
<dbReference type="CDD" id="cd17934">
    <property type="entry name" value="DEXXQc_Upf1-like"/>
    <property type="match status" value="1"/>
</dbReference>
<dbReference type="InterPro" id="IPR050534">
    <property type="entry name" value="Coronavir_polyprotein_1ab"/>
</dbReference>
<feature type="domain" description="PD-(D/E)XK endonuclease-like" evidence="9">
    <location>
        <begin position="15"/>
        <end position="163"/>
    </location>
</feature>
<keyword evidence="6" id="KW-0269">Exonuclease</keyword>
<evidence type="ECO:0000256" key="1">
    <source>
        <dbReference type="ARBA" id="ARBA00022722"/>
    </source>
</evidence>
<evidence type="ECO:0000256" key="6">
    <source>
        <dbReference type="ARBA" id="ARBA00022839"/>
    </source>
</evidence>
<keyword evidence="2" id="KW-0547">Nucleotide-binding</keyword>
<dbReference type="Proteomes" id="UP001629744">
    <property type="component" value="Unassembled WGS sequence"/>
</dbReference>
<dbReference type="Gene3D" id="3.40.50.300">
    <property type="entry name" value="P-loop containing nucleotide triphosphate hydrolases"/>
    <property type="match status" value="2"/>
</dbReference>
<evidence type="ECO:0000256" key="8">
    <source>
        <dbReference type="ARBA" id="ARBA00023204"/>
    </source>
</evidence>
<dbReference type="Pfam" id="PF13087">
    <property type="entry name" value="AAA_12"/>
    <property type="match status" value="1"/>
</dbReference>
<evidence type="ECO:0000256" key="7">
    <source>
        <dbReference type="ARBA" id="ARBA00022840"/>
    </source>
</evidence>
<dbReference type="InterPro" id="IPR038726">
    <property type="entry name" value="PDDEXK_AddAB-type"/>
</dbReference>
<dbReference type="InterPro" id="IPR027417">
    <property type="entry name" value="P-loop_NTPase"/>
</dbReference>
<accession>A0ABW9FQ23</accession>
<dbReference type="Pfam" id="PF13482">
    <property type="entry name" value="RNase_H_2"/>
    <property type="match status" value="1"/>
</dbReference>
<reference evidence="12 13" key="1">
    <citation type="submission" date="2023-11" db="EMBL/GenBank/DDBJ databases">
        <authorList>
            <person name="Val-Calvo J."/>
            <person name="Scortti M."/>
            <person name="Vazquez-Boland J."/>
        </authorList>
    </citation>
    <scope>NUCLEOTIDE SEQUENCE [LARGE SCALE GENOMIC DNA]</scope>
    <source>
        <strain evidence="12 13">DSM 46662</strain>
    </source>
</reference>
<dbReference type="InterPro" id="IPR038720">
    <property type="entry name" value="YprB_RNase_H-like_dom"/>
</dbReference>
<dbReference type="PANTHER" id="PTHR43788">
    <property type="entry name" value="DNA2/NAM7 HELICASE FAMILY MEMBER"/>
    <property type="match status" value="1"/>
</dbReference>
<keyword evidence="5" id="KW-0347">Helicase</keyword>
<feature type="domain" description="DNA2/NAM7 helicase-like C-terminal" evidence="10">
    <location>
        <begin position="949"/>
        <end position="1126"/>
    </location>
</feature>
<keyword evidence="13" id="KW-1185">Reference proteome</keyword>
<dbReference type="InterPro" id="IPR019993">
    <property type="entry name" value="RecB_nuclease_TM0106_put"/>
</dbReference>
<organism evidence="12 13">
    <name type="scientific">Prescottella soli</name>
    <dbReference type="NCBI Taxonomy" id="1543852"/>
    <lineage>
        <taxon>Bacteria</taxon>
        <taxon>Bacillati</taxon>
        <taxon>Actinomycetota</taxon>
        <taxon>Actinomycetes</taxon>
        <taxon>Mycobacteriales</taxon>
        <taxon>Nocardiaceae</taxon>
        <taxon>Prescottella</taxon>
    </lineage>
</organism>
<keyword evidence="8" id="KW-0234">DNA repair</keyword>
<dbReference type="CDD" id="cd18808">
    <property type="entry name" value="SF1_C_Upf1"/>
    <property type="match status" value="1"/>
</dbReference>
<dbReference type="EMBL" id="JBDLNU010000001">
    <property type="protein sequence ID" value="MFM1727675.1"/>
    <property type="molecule type" value="Genomic_DNA"/>
</dbReference>
<evidence type="ECO:0000256" key="2">
    <source>
        <dbReference type="ARBA" id="ARBA00022741"/>
    </source>
</evidence>
<dbReference type="Pfam" id="PF13604">
    <property type="entry name" value="AAA_30"/>
    <property type="match status" value="1"/>
</dbReference>
<protein>
    <submittedName>
        <fullName evidence="12">TM0106 family RecB-like putative nuclease</fullName>
    </submittedName>
</protein>